<accession>A0A7N2MFF6</accession>
<dbReference type="Pfam" id="PF00931">
    <property type="entry name" value="NB-ARC"/>
    <property type="match status" value="1"/>
</dbReference>
<dbReference type="InterPro" id="IPR036390">
    <property type="entry name" value="WH_DNA-bd_sf"/>
</dbReference>
<evidence type="ECO:0000256" key="1">
    <source>
        <dbReference type="ARBA" id="ARBA00022614"/>
    </source>
</evidence>
<dbReference type="PRINTS" id="PR00364">
    <property type="entry name" value="DISEASERSIST"/>
</dbReference>
<keyword evidence="1" id="KW-0433">Leucine-rich repeat</keyword>
<dbReference type="OMA" id="WADSICH"/>
<dbReference type="GO" id="GO:0007165">
    <property type="term" value="P:signal transduction"/>
    <property type="evidence" value="ECO:0007669"/>
    <property type="project" value="InterPro"/>
</dbReference>
<evidence type="ECO:0000256" key="2">
    <source>
        <dbReference type="ARBA" id="ARBA00022737"/>
    </source>
</evidence>
<dbReference type="PANTHER" id="PTHR11017:SF559">
    <property type="entry name" value="DISEASE RESISTANCE PROTEIN CHL1"/>
    <property type="match status" value="1"/>
</dbReference>
<dbReference type="EMBL" id="LRBV02000009">
    <property type="status" value="NOT_ANNOTATED_CDS"/>
    <property type="molecule type" value="Genomic_DNA"/>
</dbReference>
<keyword evidence="2" id="KW-0677">Repeat</keyword>
<keyword evidence="3" id="KW-0611">Plant defense</keyword>
<dbReference type="EnsemblPlants" id="QL09p002262:mrna">
    <property type="protein sequence ID" value="QL09p002262:mrna"/>
    <property type="gene ID" value="QL09p002262"/>
</dbReference>
<dbReference type="PROSITE" id="PS50104">
    <property type="entry name" value="TIR"/>
    <property type="match status" value="1"/>
</dbReference>
<dbReference type="GO" id="GO:0043531">
    <property type="term" value="F:ADP binding"/>
    <property type="evidence" value="ECO:0007669"/>
    <property type="project" value="InterPro"/>
</dbReference>
<dbReference type="InterPro" id="IPR042197">
    <property type="entry name" value="Apaf_helical"/>
</dbReference>
<keyword evidence="4" id="KW-0520">NAD</keyword>
<evidence type="ECO:0000313" key="6">
    <source>
        <dbReference type="EnsemblPlants" id="QL09p002262:mrna"/>
    </source>
</evidence>
<feature type="domain" description="TIR" evidence="5">
    <location>
        <begin position="17"/>
        <end position="183"/>
    </location>
</feature>
<dbReference type="PANTHER" id="PTHR11017">
    <property type="entry name" value="LEUCINE-RICH REPEAT-CONTAINING PROTEIN"/>
    <property type="match status" value="1"/>
</dbReference>
<dbReference type="InParanoid" id="A0A7N2MFF6"/>
<dbReference type="AlphaFoldDB" id="A0A7N2MFF6"/>
<dbReference type="InterPro" id="IPR003593">
    <property type="entry name" value="AAA+_ATPase"/>
</dbReference>
<dbReference type="InterPro" id="IPR002182">
    <property type="entry name" value="NB-ARC"/>
</dbReference>
<dbReference type="SUPFAM" id="SSF52540">
    <property type="entry name" value="P-loop containing nucleoside triphosphate hydrolases"/>
    <property type="match status" value="1"/>
</dbReference>
<dbReference type="Gramene" id="QL09p002262:mrna">
    <property type="protein sequence ID" value="QL09p002262:mrna"/>
    <property type="gene ID" value="QL09p002262"/>
</dbReference>
<dbReference type="Pfam" id="PF23282">
    <property type="entry name" value="WHD_ROQ1"/>
    <property type="match status" value="1"/>
</dbReference>
<evidence type="ECO:0000256" key="3">
    <source>
        <dbReference type="ARBA" id="ARBA00022821"/>
    </source>
</evidence>
<dbReference type="InterPro" id="IPR044974">
    <property type="entry name" value="Disease_R_plants"/>
</dbReference>
<dbReference type="InterPro" id="IPR058546">
    <property type="entry name" value="RPS4B/Roq1-like_LRR"/>
</dbReference>
<organism evidence="6 7">
    <name type="scientific">Quercus lobata</name>
    <name type="common">Valley oak</name>
    <dbReference type="NCBI Taxonomy" id="97700"/>
    <lineage>
        <taxon>Eukaryota</taxon>
        <taxon>Viridiplantae</taxon>
        <taxon>Streptophyta</taxon>
        <taxon>Embryophyta</taxon>
        <taxon>Tracheophyta</taxon>
        <taxon>Spermatophyta</taxon>
        <taxon>Magnoliopsida</taxon>
        <taxon>eudicotyledons</taxon>
        <taxon>Gunneridae</taxon>
        <taxon>Pentapetalae</taxon>
        <taxon>rosids</taxon>
        <taxon>fabids</taxon>
        <taxon>Fagales</taxon>
        <taxon>Fagaceae</taxon>
        <taxon>Quercus</taxon>
    </lineage>
</organism>
<dbReference type="SUPFAM" id="SSF52058">
    <property type="entry name" value="L domain-like"/>
    <property type="match status" value="1"/>
</dbReference>
<dbReference type="InterPro" id="IPR027417">
    <property type="entry name" value="P-loop_NTPase"/>
</dbReference>
<dbReference type="SMART" id="SM00255">
    <property type="entry name" value="TIR"/>
    <property type="match status" value="1"/>
</dbReference>
<keyword evidence="7" id="KW-1185">Reference proteome</keyword>
<sequence>MSAQGALPSSSSSKSGWKYEVFLSFRGEDTRKSFADHLFHALEKKGIVTFRDNEKLERGKSISEELLKAIEESRLAIIIFSENYASSRWCLDELVHIVKCKNEIGLEVGPVFYHVNPSDVRHQKGTFAQAFDKHKESFKESIEKVETWRDALREVAGIAGWDLQDRHESEFIQHIMKDIMKKLSPEFSSFTENLVGIDSIMEKLIPLYLGLGNRVYMLGIWGMGGLGKTTLARAIYHRYSKSFEGSSFIQSVRERSKPSLLEIQQQLLENILGSHEKIWDVYEGVEIIKRRLRQKKVLLVLDDIDHVDQLEKLAGKHDWFGLGSWIIITTRDERVFVNHEGLQIYKPDGLDGDDASKLFCLKAFKQEQPKEGYMQLSRNVVKYASGLPLALVTLGSFLARRTVEEWQSALDSFKNIKGDIHDILEISYHGLEEMWKNIFLDIACFFRGWRKDQVIEILETCGFNAKIGISVLVEKSLLTIDDNKCLGMHDLLAEMGQKNIFLKLGGNLGKQSRLWLVKDLLHVLENNMATEEIQAIVVEGWKEDFSLEEISEGFSKMSKLRLLIIDGMIIDGMNSLNDQRHLALPNNLRYLQWNFCPFKCLASSHKRMAFVQLVLQCSKLEYLWEGVMRSNNLKFIDLSFSKNLIRTPDFSGVPILEELNLSNCGQLVEIHPSIGQLKKLRYLCLFWCASLTNLPTMSAAMMQSLMVLDLSRCYKISSFPKFTGIMKSLSRLNLAWTAIEKVEPSSIECLTALAFLDLSHCTRLEYLPSNMDNLKSLEIVKFSQCSKLKSLPRLPSNVRPRLPSNVRHIEAEGFSFLNWSPEGVKLSIWSQPLSQWLPFDESGSLVGFTKLFHFLRGLFFHNAVLGGYIIRSWSAVKEGFSINIKLPSNWYNSKWIGFALWASLPQLPHVLKVKDGGDDDVHIVDDDGVHKFRDDLHKFGDDFKDVDI</sequence>
<evidence type="ECO:0000256" key="4">
    <source>
        <dbReference type="ARBA" id="ARBA00023027"/>
    </source>
</evidence>
<dbReference type="Gene3D" id="3.40.50.300">
    <property type="entry name" value="P-loop containing nucleotide triphosphate hydrolases"/>
    <property type="match status" value="1"/>
</dbReference>
<dbReference type="Gene3D" id="3.80.10.10">
    <property type="entry name" value="Ribonuclease Inhibitor"/>
    <property type="match status" value="1"/>
</dbReference>
<reference evidence="6 7" key="1">
    <citation type="journal article" date="2016" name="G3 (Bethesda)">
        <title>First Draft Assembly and Annotation of the Genome of a California Endemic Oak Quercus lobata Nee (Fagaceae).</title>
        <authorList>
            <person name="Sork V.L."/>
            <person name="Fitz-Gibbon S.T."/>
            <person name="Puiu D."/>
            <person name="Crepeau M."/>
            <person name="Gugger P.F."/>
            <person name="Sherman R."/>
            <person name="Stevens K."/>
            <person name="Langley C.H."/>
            <person name="Pellegrini M."/>
            <person name="Salzberg S.L."/>
        </authorList>
    </citation>
    <scope>NUCLEOTIDE SEQUENCE [LARGE SCALE GENOMIC DNA]</scope>
    <source>
        <strain evidence="6 7">cv. SW786</strain>
    </source>
</reference>
<name>A0A7N2MFF6_QUELO</name>
<dbReference type="SUPFAM" id="SSF52200">
    <property type="entry name" value="Toll/Interleukin receptor TIR domain"/>
    <property type="match status" value="1"/>
</dbReference>
<dbReference type="SMART" id="SM00382">
    <property type="entry name" value="AAA"/>
    <property type="match status" value="1"/>
</dbReference>
<dbReference type="Pfam" id="PF23286">
    <property type="entry name" value="LRR_13"/>
    <property type="match status" value="1"/>
</dbReference>
<dbReference type="InterPro" id="IPR035897">
    <property type="entry name" value="Toll_tir_struct_dom_sf"/>
</dbReference>
<evidence type="ECO:0000259" key="5">
    <source>
        <dbReference type="PROSITE" id="PS50104"/>
    </source>
</evidence>
<dbReference type="FunFam" id="3.40.50.10140:FF:000007">
    <property type="entry name" value="Disease resistance protein (TIR-NBS-LRR class)"/>
    <property type="match status" value="1"/>
</dbReference>
<evidence type="ECO:0000313" key="7">
    <source>
        <dbReference type="Proteomes" id="UP000594261"/>
    </source>
</evidence>
<dbReference type="InterPro" id="IPR058192">
    <property type="entry name" value="WHD_ROQ1-like"/>
</dbReference>
<dbReference type="InterPro" id="IPR032675">
    <property type="entry name" value="LRR_dom_sf"/>
</dbReference>
<dbReference type="Proteomes" id="UP000594261">
    <property type="component" value="Chromosome 9"/>
</dbReference>
<dbReference type="Pfam" id="PF01582">
    <property type="entry name" value="TIR"/>
    <property type="match status" value="1"/>
</dbReference>
<dbReference type="GO" id="GO:0006952">
    <property type="term" value="P:defense response"/>
    <property type="evidence" value="ECO:0007669"/>
    <property type="project" value="UniProtKB-KW"/>
</dbReference>
<proteinExistence type="predicted"/>
<dbReference type="Gene3D" id="3.40.50.10140">
    <property type="entry name" value="Toll/interleukin-1 receptor homology (TIR) domain"/>
    <property type="match status" value="1"/>
</dbReference>
<dbReference type="Gene3D" id="1.10.8.430">
    <property type="entry name" value="Helical domain of apoptotic protease-activating factors"/>
    <property type="match status" value="1"/>
</dbReference>
<dbReference type="SUPFAM" id="SSF46785">
    <property type="entry name" value="Winged helix' DNA-binding domain"/>
    <property type="match status" value="1"/>
</dbReference>
<protein>
    <recommendedName>
        <fullName evidence="5">TIR domain-containing protein</fullName>
    </recommendedName>
</protein>
<reference evidence="6" key="2">
    <citation type="submission" date="2021-01" db="UniProtKB">
        <authorList>
            <consortium name="EnsemblPlants"/>
        </authorList>
    </citation>
    <scope>IDENTIFICATION</scope>
</reference>
<dbReference type="InterPro" id="IPR000157">
    <property type="entry name" value="TIR_dom"/>
</dbReference>